<dbReference type="AlphaFoldDB" id="A0A255GUP9"/>
<keyword evidence="6" id="KW-0067">ATP-binding</keyword>
<dbReference type="RefSeq" id="WP_094364691.1">
    <property type="nucleotide sequence ID" value="NZ_NMVQ01000034.1"/>
</dbReference>
<dbReference type="InterPro" id="IPR031636">
    <property type="entry name" value="PknG_TPR"/>
</dbReference>
<name>A0A255GUP9_9ACTN</name>
<comment type="catalytic activity">
    <reaction evidence="7">
        <text>L-threonyl-[protein] + ATP = O-phospho-L-threonyl-[protein] + ADP + H(+)</text>
        <dbReference type="Rhea" id="RHEA:46608"/>
        <dbReference type="Rhea" id="RHEA-COMP:11060"/>
        <dbReference type="Rhea" id="RHEA-COMP:11605"/>
        <dbReference type="ChEBI" id="CHEBI:15378"/>
        <dbReference type="ChEBI" id="CHEBI:30013"/>
        <dbReference type="ChEBI" id="CHEBI:30616"/>
        <dbReference type="ChEBI" id="CHEBI:61977"/>
        <dbReference type="ChEBI" id="CHEBI:456216"/>
        <dbReference type="EC" id="2.7.11.1"/>
    </reaction>
</comment>
<dbReference type="Gene3D" id="1.25.40.10">
    <property type="entry name" value="Tetratricopeptide repeat domain"/>
    <property type="match status" value="1"/>
</dbReference>
<dbReference type="InterPro" id="IPR011990">
    <property type="entry name" value="TPR-like_helical_dom_sf"/>
</dbReference>
<dbReference type="Pfam" id="PF00069">
    <property type="entry name" value="Pkinase"/>
    <property type="match status" value="1"/>
</dbReference>
<keyword evidence="5 11" id="KW-0418">Kinase</keyword>
<keyword evidence="2 11" id="KW-0723">Serine/threonine-protein kinase</keyword>
<dbReference type="Gene3D" id="3.30.200.20">
    <property type="entry name" value="Phosphorylase Kinase, domain 1"/>
    <property type="match status" value="1"/>
</dbReference>
<feature type="domain" description="Protein kinase" evidence="10">
    <location>
        <begin position="236"/>
        <end position="486"/>
    </location>
</feature>
<evidence type="ECO:0000313" key="12">
    <source>
        <dbReference type="Proteomes" id="UP000216311"/>
    </source>
</evidence>
<evidence type="ECO:0000259" key="10">
    <source>
        <dbReference type="PROSITE" id="PS50011"/>
    </source>
</evidence>
<feature type="compositionally biased region" description="Polar residues" evidence="9">
    <location>
        <begin position="120"/>
        <end position="131"/>
    </location>
</feature>
<comment type="caution">
    <text evidence="11">The sequence shown here is derived from an EMBL/GenBank/DDBJ whole genome shotgun (WGS) entry which is preliminary data.</text>
</comment>
<dbReference type="EC" id="2.7.11.1" evidence="1"/>
<organism evidence="11 12">
    <name type="scientific">Enemella dayhoffiae</name>
    <dbReference type="NCBI Taxonomy" id="2016507"/>
    <lineage>
        <taxon>Bacteria</taxon>
        <taxon>Bacillati</taxon>
        <taxon>Actinomycetota</taxon>
        <taxon>Actinomycetes</taxon>
        <taxon>Propionibacteriales</taxon>
        <taxon>Propionibacteriaceae</taxon>
        <taxon>Enemella</taxon>
    </lineage>
</organism>
<dbReference type="InterPro" id="IPR031634">
    <property type="entry name" value="PknG_rubred"/>
</dbReference>
<evidence type="ECO:0000313" key="11">
    <source>
        <dbReference type="EMBL" id="OYO19398.1"/>
    </source>
</evidence>
<keyword evidence="12" id="KW-1185">Reference proteome</keyword>
<dbReference type="SUPFAM" id="SSF48452">
    <property type="entry name" value="TPR-like"/>
    <property type="match status" value="1"/>
</dbReference>
<dbReference type="PANTHER" id="PTHR24363:SF0">
    <property type="entry name" value="SERINE_THREONINE KINASE LIKE DOMAIN CONTAINING 1"/>
    <property type="match status" value="1"/>
</dbReference>
<dbReference type="Gene3D" id="1.10.510.10">
    <property type="entry name" value="Transferase(Phosphotransferase) domain 1"/>
    <property type="match status" value="1"/>
</dbReference>
<dbReference type="FunFam" id="1.10.510.10:FF:000306">
    <property type="entry name" value="Serine/threonine protein kinase"/>
    <property type="match status" value="1"/>
</dbReference>
<feature type="region of interest" description="Disordered" evidence="9">
    <location>
        <begin position="120"/>
        <end position="176"/>
    </location>
</feature>
<evidence type="ECO:0000256" key="9">
    <source>
        <dbReference type="SAM" id="MobiDB-lite"/>
    </source>
</evidence>
<protein>
    <recommendedName>
        <fullName evidence="1">non-specific serine/threonine protein kinase</fullName>
        <ecNumber evidence="1">2.7.11.1</ecNumber>
    </recommendedName>
</protein>
<dbReference type="CDD" id="cd14014">
    <property type="entry name" value="STKc_PknB_like"/>
    <property type="match status" value="1"/>
</dbReference>
<dbReference type="Pfam" id="PF16919">
    <property type="entry name" value="PknG_rubred"/>
    <property type="match status" value="1"/>
</dbReference>
<dbReference type="SUPFAM" id="SSF56112">
    <property type="entry name" value="Protein kinase-like (PK-like)"/>
    <property type="match status" value="1"/>
</dbReference>
<evidence type="ECO:0000256" key="4">
    <source>
        <dbReference type="ARBA" id="ARBA00022741"/>
    </source>
</evidence>
<evidence type="ECO:0000256" key="1">
    <source>
        <dbReference type="ARBA" id="ARBA00012513"/>
    </source>
</evidence>
<reference evidence="11 12" key="1">
    <citation type="submission" date="2017-07" db="EMBL/GenBank/DDBJ databases">
        <title>Draft whole genome sequences of clinical Proprionibacteriaceae strains.</title>
        <authorList>
            <person name="Bernier A.-M."/>
            <person name="Bernard K."/>
            <person name="Domingo M.-C."/>
        </authorList>
    </citation>
    <scope>NUCLEOTIDE SEQUENCE [LARGE SCALE GENOMIC DNA]</scope>
    <source>
        <strain evidence="11 12">NML 130396</strain>
    </source>
</reference>
<dbReference type="InterPro" id="IPR000719">
    <property type="entry name" value="Prot_kinase_dom"/>
</dbReference>
<dbReference type="InterPro" id="IPR011009">
    <property type="entry name" value="Kinase-like_dom_sf"/>
</dbReference>
<dbReference type="GO" id="GO:0005524">
    <property type="term" value="F:ATP binding"/>
    <property type="evidence" value="ECO:0007669"/>
    <property type="project" value="UniProtKB-KW"/>
</dbReference>
<evidence type="ECO:0000256" key="8">
    <source>
        <dbReference type="ARBA" id="ARBA00048679"/>
    </source>
</evidence>
<dbReference type="PANTHER" id="PTHR24363">
    <property type="entry name" value="SERINE/THREONINE PROTEIN KINASE"/>
    <property type="match status" value="1"/>
</dbReference>
<evidence type="ECO:0000256" key="2">
    <source>
        <dbReference type="ARBA" id="ARBA00022527"/>
    </source>
</evidence>
<evidence type="ECO:0000256" key="7">
    <source>
        <dbReference type="ARBA" id="ARBA00047899"/>
    </source>
</evidence>
<dbReference type="Pfam" id="PF16918">
    <property type="entry name" value="PknG_TPR"/>
    <property type="match status" value="1"/>
</dbReference>
<dbReference type="GO" id="GO:0004674">
    <property type="term" value="F:protein serine/threonine kinase activity"/>
    <property type="evidence" value="ECO:0007669"/>
    <property type="project" value="UniProtKB-KW"/>
</dbReference>
<evidence type="ECO:0000256" key="6">
    <source>
        <dbReference type="ARBA" id="ARBA00022840"/>
    </source>
</evidence>
<feature type="compositionally biased region" description="Low complexity" evidence="9">
    <location>
        <begin position="38"/>
        <end position="49"/>
    </location>
</feature>
<accession>A0A255GUP9</accession>
<dbReference type="PROSITE" id="PS50011">
    <property type="entry name" value="PROTEIN_KINASE_DOM"/>
    <property type="match status" value="1"/>
</dbReference>
<feature type="region of interest" description="Disordered" evidence="9">
    <location>
        <begin position="24"/>
        <end position="82"/>
    </location>
</feature>
<gene>
    <name evidence="11" type="ORF">CGZ93_13650</name>
</gene>
<proteinExistence type="predicted"/>
<feature type="compositionally biased region" description="Low complexity" evidence="9">
    <location>
        <begin position="132"/>
        <end position="154"/>
    </location>
</feature>
<keyword evidence="4" id="KW-0547">Nucleotide-binding</keyword>
<evidence type="ECO:0000256" key="5">
    <source>
        <dbReference type="ARBA" id="ARBA00022777"/>
    </source>
</evidence>
<evidence type="ECO:0000256" key="3">
    <source>
        <dbReference type="ARBA" id="ARBA00022679"/>
    </source>
</evidence>
<keyword evidence="3" id="KW-0808">Transferase</keyword>
<comment type="catalytic activity">
    <reaction evidence="8">
        <text>L-seryl-[protein] + ATP = O-phospho-L-seryl-[protein] + ADP + H(+)</text>
        <dbReference type="Rhea" id="RHEA:17989"/>
        <dbReference type="Rhea" id="RHEA-COMP:9863"/>
        <dbReference type="Rhea" id="RHEA-COMP:11604"/>
        <dbReference type="ChEBI" id="CHEBI:15378"/>
        <dbReference type="ChEBI" id="CHEBI:29999"/>
        <dbReference type="ChEBI" id="CHEBI:30616"/>
        <dbReference type="ChEBI" id="CHEBI:83421"/>
        <dbReference type="ChEBI" id="CHEBI:456216"/>
        <dbReference type="EC" id="2.7.11.1"/>
    </reaction>
</comment>
<dbReference type="EMBL" id="NMVQ01000034">
    <property type="protein sequence ID" value="OYO19398.1"/>
    <property type="molecule type" value="Genomic_DNA"/>
</dbReference>
<sequence length="808" mass="87000">MKCDQPGCTGSIADGYCDVCGMPPSSSAQPAAQPPAQPSASAPAAGQAPLDATMPTPPPRPLGNRLKPVPGAPPAARATGRCAMPGCGGEIRDGYCDICGSPPDAAPTPVGDDAALSTVTKGSSRLGSTALGSQRAASSGSRSTRRTGTGSQRMRGNRIGAGLTRVPPAPSVDPSGAIMKDPMVPENRRNCPSCGAPVGRSRGDRPGRTTGFCAKCRNPFSFEPKLKRGDRVAGQYEVAGCLAHGGLGWIYLARDRNVSNRWVVLKGLLNSGDADALAAAIAEQQFLAQVEHPLIVEIYNFVTHEGAGYIVMEYVGGRSLKELLKDRMEANGGDYDPLPPDQAMAYLIEALPAFQYLHDMGLVYCDFKPDNIIQVGDAIKLIDLGGVRRADDEESAIYGTVGYQAPEVARAGVSVESDIFTIGRTLMVLCSEFKGYQTSFEFTLPPVEQTPLFQQNDSLYRLLQKCCAPDPADRFASADELRVQLLGVLRETVARRTAGTALTSAASVLFEPPAFLGEQLDWHMLPKLRPDTTDAQHAWLSNVDIDDPRERLAVLAQAPEESAEVRLFRCQAALEIGDSTLVAAETRQLLQADPWEWRAVWMSGLAALQAKDWTTAQQAFNAVYGQLPGELAPKLALAMACESGKEPEVAEALYATCVSTDANYVTPSAFGLARIRAHRGDLTSAVAALDMVPVTSRGYAESRRLRARHLLAMGKGLADLDEAMRSIEGVRLDGRDADEFSVNILERALTEVRRSGPQPKQQVGAYPAREDALRAGLEQAYRSLARHDEQRRVELIDRANRMRRWSLL</sequence>
<dbReference type="Proteomes" id="UP000216311">
    <property type="component" value="Unassembled WGS sequence"/>
</dbReference>
<dbReference type="OrthoDB" id="137117at2"/>